<proteinExistence type="predicted"/>
<dbReference type="SUPFAM" id="SSF52833">
    <property type="entry name" value="Thioredoxin-like"/>
    <property type="match status" value="1"/>
</dbReference>
<comment type="caution">
    <text evidence="5">The sequence shown here is derived from an EMBL/GenBank/DDBJ whole genome shotgun (WGS) entry which is preliminary data.</text>
</comment>
<dbReference type="AlphaFoldDB" id="A0A426YH95"/>
<comment type="catalytic activity">
    <reaction evidence="3">
        <text>a hydroperoxide + [thioredoxin]-dithiol = an alcohol + [thioredoxin]-disulfide + H2O</text>
        <dbReference type="Rhea" id="RHEA:62620"/>
        <dbReference type="Rhea" id="RHEA-COMP:10698"/>
        <dbReference type="Rhea" id="RHEA-COMP:10700"/>
        <dbReference type="ChEBI" id="CHEBI:15377"/>
        <dbReference type="ChEBI" id="CHEBI:29950"/>
        <dbReference type="ChEBI" id="CHEBI:30879"/>
        <dbReference type="ChEBI" id="CHEBI:35924"/>
        <dbReference type="ChEBI" id="CHEBI:50058"/>
        <dbReference type="EC" id="1.11.1.24"/>
    </reaction>
</comment>
<name>A0A426YH95_ENSVE</name>
<dbReference type="EC" id="1.11.1.24" evidence="1"/>
<evidence type="ECO:0000256" key="2">
    <source>
        <dbReference type="ARBA" id="ARBA00023002"/>
    </source>
</evidence>
<accession>A0A426YH95</accession>
<evidence type="ECO:0000313" key="5">
    <source>
        <dbReference type="EMBL" id="RRT51129.1"/>
    </source>
</evidence>
<feature type="domain" description="Peroxiredoxin C-terminal" evidence="4">
    <location>
        <begin position="225"/>
        <end position="246"/>
    </location>
</feature>
<gene>
    <name evidence="5" type="ORF">B296_00051276</name>
</gene>
<organism evidence="5 6">
    <name type="scientific">Ensete ventricosum</name>
    <name type="common">Abyssinian banana</name>
    <name type="synonym">Musa ensete</name>
    <dbReference type="NCBI Taxonomy" id="4639"/>
    <lineage>
        <taxon>Eukaryota</taxon>
        <taxon>Viridiplantae</taxon>
        <taxon>Streptophyta</taxon>
        <taxon>Embryophyta</taxon>
        <taxon>Tracheophyta</taxon>
        <taxon>Spermatophyta</taxon>
        <taxon>Magnoliopsida</taxon>
        <taxon>Liliopsida</taxon>
        <taxon>Zingiberales</taxon>
        <taxon>Musaceae</taxon>
        <taxon>Ensete</taxon>
    </lineage>
</organism>
<evidence type="ECO:0000256" key="3">
    <source>
        <dbReference type="ARBA" id="ARBA00049091"/>
    </source>
</evidence>
<dbReference type="GO" id="GO:0140824">
    <property type="term" value="F:thioredoxin-dependent peroxiredoxin activity"/>
    <property type="evidence" value="ECO:0007669"/>
    <property type="project" value="UniProtKB-EC"/>
</dbReference>
<reference evidence="5 6" key="1">
    <citation type="journal article" date="2014" name="Agronomy (Basel)">
        <title>A Draft Genome Sequence for Ensete ventricosum, the Drought-Tolerant Tree Against Hunger.</title>
        <authorList>
            <person name="Harrison J."/>
            <person name="Moore K.A."/>
            <person name="Paszkiewicz K."/>
            <person name="Jones T."/>
            <person name="Grant M."/>
            <person name="Ambacheew D."/>
            <person name="Muzemil S."/>
            <person name="Studholme D.J."/>
        </authorList>
    </citation>
    <scope>NUCLEOTIDE SEQUENCE [LARGE SCALE GENOMIC DNA]</scope>
</reference>
<protein>
    <recommendedName>
        <fullName evidence="1">thioredoxin-dependent peroxiredoxin</fullName>
        <ecNumber evidence="1">1.11.1.24</ecNumber>
    </recommendedName>
</protein>
<dbReference type="EMBL" id="AMZH03012382">
    <property type="protein sequence ID" value="RRT51129.1"/>
    <property type="molecule type" value="Genomic_DNA"/>
</dbReference>
<dbReference type="Gene3D" id="3.40.30.10">
    <property type="entry name" value="Glutaredoxin"/>
    <property type="match status" value="1"/>
</dbReference>
<feature type="non-terminal residue" evidence="5">
    <location>
        <position position="1"/>
    </location>
</feature>
<dbReference type="Pfam" id="PF10417">
    <property type="entry name" value="1-cysPrx_C"/>
    <property type="match status" value="1"/>
</dbReference>
<keyword evidence="2" id="KW-0560">Oxidoreductase</keyword>
<dbReference type="InterPro" id="IPR036249">
    <property type="entry name" value="Thioredoxin-like_sf"/>
</dbReference>
<dbReference type="Proteomes" id="UP000287651">
    <property type="component" value="Unassembled WGS sequence"/>
</dbReference>
<dbReference type="InterPro" id="IPR019479">
    <property type="entry name" value="Peroxiredoxin_C"/>
</dbReference>
<evidence type="ECO:0000313" key="6">
    <source>
        <dbReference type="Proteomes" id="UP000287651"/>
    </source>
</evidence>
<evidence type="ECO:0000256" key="1">
    <source>
        <dbReference type="ARBA" id="ARBA00013017"/>
    </source>
</evidence>
<dbReference type="Gene3D" id="3.30.1020.10">
    <property type="entry name" value="Antioxidant, Horf6, Chain A, domain2"/>
    <property type="match status" value="1"/>
</dbReference>
<evidence type="ECO:0000259" key="4">
    <source>
        <dbReference type="Pfam" id="PF10417"/>
    </source>
</evidence>
<sequence>WTTWLSWILSTNRRTKSTLNLLTQFDLIITGSTIESRCLTTQTATFHLSPVSPSLCLLLIKTSSSEQCRALPSATPSIPDLLVVSTHGTIQLHDFVGDGWAILFSPTPGAGKDGDVRGGVRDARGEAVGVLLRRQHELAFHVSCSLHCLFKSGCKVRFPIVVDHNREAIRQLNMVDLNQKDADGVELPSRALHVIGPDKIDQAQLPLPCNHREKHGRSGAGGGVLQKTANFEVATPVNWKPGEPVVMEYADVGLGHQLPPRNPFSWIFPYSYHFVRSPWGYQNELTPSSEIKPY</sequence>